<dbReference type="OrthoDB" id="3232941at2759"/>
<dbReference type="Proteomes" id="UP000284706">
    <property type="component" value="Unassembled WGS sequence"/>
</dbReference>
<evidence type="ECO:0000313" key="1">
    <source>
        <dbReference type="EMBL" id="PPQ74946.1"/>
    </source>
</evidence>
<accession>A0A409W8V3</accession>
<protein>
    <submittedName>
        <fullName evidence="1">Uncharacterized protein</fullName>
    </submittedName>
</protein>
<keyword evidence="2" id="KW-1185">Reference proteome</keyword>
<evidence type="ECO:0000313" key="2">
    <source>
        <dbReference type="Proteomes" id="UP000284706"/>
    </source>
</evidence>
<name>A0A409W8V3_9AGAR</name>
<dbReference type="InParanoid" id="A0A409W8V3"/>
<comment type="caution">
    <text evidence="1">The sequence shown here is derived from an EMBL/GenBank/DDBJ whole genome shotgun (WGS) entry which is preliminary data.</text>
</comment>
<sequence>MEKDSLGTLAGSTNVSLQTLDVAWLRFHQSKEFFEELEIPNSITSNITRHYLDSITLLGTAGGYNTEGSEQLHVDLAKMGSNVSNKKEYVKQMLVWLQCGEKPCTSLISLHGWSPVPGDDEEIMGKATLSFVIRFVQATY</sequence>
<gene>
    <name evidence="1" type="ORF">CVT26_011420</name>
</gene>
<reference evidence="1 2" key="1">
    <citation type="journal article" date="2018" name="Evol. Lett.">
        <title>Horizontal gene cluster transfer increased hallucinogenic mushroom diversity.</title>
        <authorList>
            <person name="Reynolds H.T."/>
            <person name="Vijayakumar V."/>
            <person name="Gluck-Thaler E."/>
            <person name="Korotkin H.B."/>
            <person name="Matheny P.B."/>
            <person name="Slot J.C."/>
        </authorList>
    </citation>
    <scope>NUCLEOTIDE SEQUENCE [LARGE SCALE GENOMIC DNA]</scope>
    <source>
        <strain evidence="1 2">SRW20</strain>
    </source>
</reference>
<organism evidence="1 2">
    <name type="scientific">Gymnopilus dilepis</name>
    <dbReference type="NCBI Taxonomy" id="231916"/>
    <lineage>
        <taxon>Eukaryota</taxon>
        <taxon>Fungi</taxon>
        <taxon>Dikarya</taxon>
        <taxon>Basidiomycota</taxon>
        <taxon>Agaricomycotina</taxon>
        <taxon>Agaricomycetes</taxon>
        <taxon>Agaricomycetidae</taxon>
        <taxon>Agaricales</taxon>
        <taxon>Agaricineae</taxon>
        <taxon>Hymenogastraceae</taxon>
        <taxon>Gymnopilus</taxon>
    </lineage>
</organism>
<dbReference type="AlphaFoldDB" id="A0A409W8V3"/>
<dbReference type="EMBL" id="NHYE01005301">
    <property type="protein sequence ID" value="PPQ74946.1"/>
    <property type="molecule type" value="Genomic_DNA"/>
</dbReference>
<proteinExistence type="predicted"/>